<dbReference type="SUPFAM" id="SSF51182">
    <property type="entry name" value="RmlC-like cupins"/>
    <property type="match status" value="1"/>
</dbReference>
<dbReference type="PANTHER" id="PTHR35848">
    <property type="entry name" value="OXALATE-BINDING PROTEIN"/>
    <property type="match status" value="1"/>
</dbReference>
<dbReference type="InterPro" id="IPR014710">
    <property type="entry name" value="RmlC-like_jellyroll"/>
</dbReference>
<proteinExistence type="predicted"/>
<dbReference type="InParanoid" id="A0LI36"/>
<dbReference type="RefSeq" id="WP_011698259.1">
    <property type="nucleotide sequence ID" value="NC_008554.1"/>
</dbReference>
<dbReference type="CDD" id="cd02222">
    <property type="entry name" value="cupin_TM1459-like"/>
    <property type="match status" value="1"/>
</dbReference>
<evidence type="ECO:0000256" key="1">
    <source>
        <dbReference type="ARBA" id="ARBA00022723"/>
    </source>
</evidence>
<dbReference type="KEGG" id="sfu:Sfum_1397"/>
<dbReference type="InterPro" id="IPR011051">
    <property type="entry name" value="RmlC_Cupin_sf"/>
</dbReference>
<evidence type="ECO:0000313" key="4">
    <source>
        <dbReference type="Proteomes" id="UP000001784"/>
    </source>
</evidence>
<dbReference type="Gene3D" id="2.60.120.10">
    <property type="entry name" value="Jelly Rolls"/>
    <property type="match status" value="1"/>
</dbReference>
<gene>
    <name evidence="3" type="ordered locus">Sfum_1397</name>
</gene>
<dbReference type="Proteomes" id="UP000001784">
    <property type="component" value="Chromosome"/>
</dbReference>
<dbReference type="EMBL" id="CP000478">
    <property type="protein sequence ID" value="ABK17088.1"/>
    <property type="molecule type" value="Genomic_DNA"/>
</dbReference>
<evidence type="ECO:0000313" key="3">
    <source>
        <dbReference type="EMBL" id="ABK17088.1"/>
    </source>
</evidence>
<dbReference type="InterPro" id="IPR013096">
    <property type="entry name" value="Cupin_2"/>
</dbReference>
<accession>A0LI36</accession>
<dbReference type="AlphaFoldDB" id="A0LI36"/>
<feature type="domain" description="Cupin type-2" evidence="2">
    <location>
        <begin position="40"/>
        <end position="107"/>
    </location>
</feature>
<dbReference type="HOGENOM" id="CLU_116722_4_1_7"/>
<dbReference type="InterPro" id="IPR051610">
    <property type="entry name" value="GPI/OXD"/>
</dbReference>
<keyword evidence="4" id="KW-1185">Reference proteome</keyword>
<dbReference type="eggNOG" id="COG1917">
    <property type="taxonomic scope" value="Bacteria"/>
</dbReference>
<reference evidence="3 4" key="1">
    <citation type="submission" date="2006-10" db="EMBL/GenBank/DDBJ databases">
        <title>Complete sequence of Syntrophobacter fumaroxidans MPOB.</title>
        <authorList>
            <consortium name="US DOE Joint Genome Institute"/>
            <person name="Copeland A."/>
            <person name="Lucas S."/>
            <person name="Lapidus A."/>
            <person name="Barry K."/>
            <person name="Detter J.C."/>
            <person name="Glavina del Rio T."/>
            <person name="Hammon N."/>
            <person name="Israni S."/>
            <person name="Pitluck S."/>
            <person name="Goltsman E.G."/>
            <person name="Martinez M."/>
            <person name="Schmutz J."/>
            <person name="Larimer F."/>
            <person name="Land M."/>
            <person name="Hauser L."/>
            <person name="Kyrpides N."/>
            <person name="Kim E."/>
            <person name="Boone D.R."/>
            <person name="Brockman F."/>
            <person name="Culley D."/>
            <person name="Ferry J."/>
            <person name="Gunsalus R."/>
            <person name="McInerney M.J."/>
            <person name="Morrison M."/>
            <person name="Plugge C."/>
            <person name="Rohlin L."/>
            <person name="Scholten J."/>
            <person name="Sieber J."/>
            <person name="Stams A.J.M."/>
            <person name="Worm P."/>
            <person name="Henstra A.M."/>
            <person name="Richardson P."/>
        </authorList>
    </citation>
    <scope>NUCLEOTIDE SEQUENCE [LARGE SCALE GENOMIC DNA]</scope>
    <source>
        <strain evidence="4">DSM 10017 / MPOB</strain>
    </source>
</reference>
<dbReference type="Pfam" id="PF07883">
    <property type="entry name" value="Cupin_2"/>
    <property type="match status" value="1"/>
</dbReference>
<dbReference type="GO" id="GO:0046872">
    <property type="term" value="F:metal ion binding"/>
    <property type="evidence" value="ECO:0007669"/>
    <property type="project" value="UniProtKB-KW"/>
</dbReference>
<dbReference type="PANTHER" id="PTHR35848:SF6">
    <property type="entry name" value="CUPIN TYPE-2 DOMAIN-CONTAINING PROTEIN"/>
    <property type="match status" value="1"/>
</dbReference>
<sequence length="115" mass="12681">MKIVHYSEVEEKVFGSPAKGASGRVVIGKADGADNFCMRVIELAPGGYTPRHSHPWEHEQFVHAGRGTILMDNRWFEFGPGSVVFVPANEEHQLKNTGEEPLVVVCLVPPFAPEI</sequence>
<name>A0LI36_SYNFM</name>
<dbReference type="STRING" id="335543.Sfum_1397"/>
<dbReference type="OrthoDB" id="9791297at2"/>
<protein>
    <submittedName>
        <fullName evidence="3">Cupin 2, conserved barrel domain protein</fullName>
    </submittedName>
</protein>
<keyword evidence="1" id="KW-0479">Metal-binding</keyword>
<organism evidence="3 4">
    <name type="scientific">Syntrophobacter fumaroxidans (strain DSM 10017 / MPOB)</name>
    <dbReference type="NCBI Taxonomy" id="335543"/>
    <lineage>
        <taxon>Bacteria</taxon>
        <taxon>Pseudomonadati</taxon>
        <taxon>Thermodesulfobacteriota</taxon>
        <taxon>Syntrophobacteria</taxon>
        <taxon>Syntrophobacterales</taxon>
        <taxon>Syntrophobacteraceae</taxon>
        <taxon>Syntrophobacter</taxon>
    </lineage>
</organism>
<evidence type="ECO:0000259" key="2">
    <source>
        <dbReference type="Pfam" id="PF07883"/>
    </source>
</evidence>